<feature type="transmembrane region" description="Helical" evidence="13">
    <location>
        <begin position="124"/>
        <end position="141"/>
    </location>
</feature>
<dbReference type="CDD" id="cd06158">
    <property type="entry name" value="S2P-M50_like_1"/>
    <property type="match status" value="1"/>
</dbReference>
<evidence type="ECO:0000256" key="2">
    <source>
        <dbReference type="ARBA" id="ARBA00004651"/>
    </source>
</evidence>
<keyword evidence="4" id="KW-1003">Cell membrane</keyword>
<name>A0A381ZWZ8_9ZZZZ</name>
<dbReference type="InterPro" id="IPR044537">
    <property type="entry name" value="Rip2-like"/>
</dbReference>
<feature type="transmembrane region" description="Helical" evidence="13">
    <location>
        <begin position="87"/>
        <end position="112"/>
    </location>
</feature>
<evidence type="ECO:0000256" key="11">
    <source>
        <dbReference type="ARBA" id="ARBA00023049"/>
    </source>
</evidence>
<keyword evidence="9" id="KW-0862">Zinc</keyword>
<evidence type="ECO:0000256" key="6">
    <source>
        <dbReference type="ARBA" id="ARBA00022692"/>
    </source>
</evidence>
<feature type="transmembrane region" description="Helical" evidence="13">
    <location>
        <begin position="162"/>
        <end position="180"/>
    </location>
</feature>
<organism evidence="15">
    <name type="scientific">marine metagenome</name>
    <dbReference type="NCBI Taxonomy" id="408172"/>
    <lineage>
        <taxon>unclassified sequences</taxon>
        <taxon>metagenomes</taxon>
        <taxon>ecological metagenomes</taxon>
    </lineage>
</organism>
<reference evidence="15" key="1">
    <citation type="submission" date="2018-05" db="EMBL/GenBank/DDBJ databases">
        <authorList>
            <person name="Lanie J.A."/>
            <person name="Ng W.-L."/>
            <person name="Kazmierczak K.M."/>
            <person name="Andrzejewski T.M."/>
            <person name="Davidsen T.M."/>
            <person name="Wayne K.J."/>
            <person name="Tettelin H."/>
            <person name="Glass J.I."/>
            <person name="Rusch D."/>
            <person name="Podicherti R."/>
            <person name="Tsui H.-C.T."/>
            <person name="Winkler M.E."/>
        </authorList>
    </citation>
    <scope>NUCLEOTIDE SEQUENCE</scope>
</reference>
<keyword evidence="12 13" id="KW-0472">Membrane</keyword>
<keyword evidence="8" id="KW-0378">Hydrolase</keyword>
<evidence type="ECO:0000256" key="1">
    <source>
        <dbReference type="ARBA" id="ARBA00001947"/>
    </source>
</evidence>
<dbReference type="InterPro" id="IPR052348">
    <property type="entry name" value="Metallopeptidase_M50B"/>
</dbReference>
<feature type="transmembrane region" description="Helical" evidence="13">
    <location>
        <begin position="46"/>
        <end position="66"/>
    </location>
</feature>
<dbReference type="GO" id="GO:0005886">
    <property type="term" value="C:plasma membrane"/>
    <property type="evidence" value="ECO:0007669"/>
    <property type="project" value="UniProtKB-SubCell"/>
</dbReference>
<gene>
    <name evidence="15" type="ORF">METZ01_LOCUS146206</name>
</gene>
<protein>
    <recommendedName>
        <fullName evidence="14">Peptidase M50 domain-containing protein</fullName>
    </recommendedName>
</protein>
<evidence type="ECO:0000256" key="9">
    <source>
        <dbReference type="ARBA" id="ARBA00022833"/>
    </source>
</evidence>
<accession>A0A381ZWZ8</accession>
<evidence type="ECO:0000313" key="15">
    <source>
        <dbReference type="EMBL" id="SVA93352.1"/>
    </source>
</evidence>
<dbReference type="Pfam" id="PF02163">
    <property type="entry name" value="Peptidase_M50"/>
    <property type="match status" value="1"/>
</dbReference>
<comment type="cofactor">
    <cofactor evidence="1">
        <name>Zn(2+)</name>
        <dbReference type="ChEBI" id="CHEBI:29105"/>
    </cofactor>
</comment>
<dbReference type="PANTHER" id="PTHR35864">
    <property type="entry name" value="ZINC METALLOPROTEASE MJ0611-RELATED"/>
    <property type="match status" value="1"/>
</dbReference>
<evidence type="ECO:0000256" key="13">
    <source>
        <dbReference type="SAM" id="Phobius"/>
    </source>
</evidence>
<dbReference type="GO" id="GO:0008237">
    <property type="term" value="F:metallopeptidase activity"/>
    <property type="evidence" value="ECO:0007669"/>
    <property type="project" value="UniProtKB-KW"/>
</dbReference>
<keyword evidence="5" id="KW-0645">Protease</keyword>
<proteinExistence type="inferred from homology"/>
<keyword evidence="6 13" id="KW-0812">Transmembrane</keyword>
<evidence type="ECO:0000256" key="5">
    <source>
        <dbReference type="ARBA" id="ARBA00022670"/>
    </source>
</evidence>
<evidence type="ECO:0000256" key="7">
    <source>
        <dbReference type="ARBA" id="ARBA00022723"/>
    </source>
</evidence>
<comment type="similarity">
    <text evidence="3">Belongs to the peptidase M50B family.</text>
</comment>
<dbReference type="GO" id="GO:0006508">
    <property type="term" value="P:proteolysis"/>
    <property type="evidence" value="ECO:0007669"/>
    <property type="project" value="UniProtKB-KW"/>
</dbReference>
<evidence type="ECO:0000256" key="4">
    <source>
        <dbReference type="ARBA" id="ARBA00022475"/>
    </source>
</evidence>
<dbReference type="AlphaFoldDB" id="A0A381ZWZ8"/>
<keyword evidence="7" id="KW-0479">Metal-binding</keyword>
<evidence type="ECO:0000256" key="3">
    <source>
        <dbReference type="ARBA" id="ARBA00007931"/>
    </source>
</evidence>
<dbReference type="EMBL" id="UINC01022861">
    <property type="protein sequence ID" value="SVA93352.1"/>
    <property type="molecule type" value="Genomic_DNA"/>
</dbReference>
<feature type="domain" description="Peptidase M50" evidence="14">
    <location>
        <begin position="121"/>
        <end position="176"/>
    </location>
</feature>
<keyword evidence="11" id="KW-0482">Metalloprotease</keyword>
<dbReference type="PANTHER" id="PTHR35864:SF1">
    <property type="entry name" value="ZINC METALLOPROTEASE YWHC-RELATED"/>
    <property type="match status" value="1"/>
</dbReference>
<keyword evidence="10 13" id="KW-1133">Transmembrane helix</keyword>
<evidence type="ECO:0000256" key="8">
    <source>
        <dbReference type="ARBA" id="ARBA00022801"/>
    </source>
</evidence>
<evidence type="ECO:0000259" key="14">
    <source>
        <dbReference type="Pfam" id="PF02163"/>
    </source>
</evidence>
<evidence type="ECO:0000256" key="10">
    <source>
        <dbReference type="ARBA" id="ARBA00022989"/>
    </source>
</evidence>
<dbReference type="InterPro" id="IPR008915">
    <property type="entry name" value="Peptidase_M50"/>
</dbReference>
<sequence>MILFFVLVASLSVHEWAHAITADKLGDSLPRAEGRVTLNPIAHVDPIGTFLIPLTVLFFSPGFSVFGWGKPVRVSLPNEKTRVRDDLLITAAGPFSNLCIALLTACLAGLFLDFDDGNAQIGKLAETIITLNCLLFVFNLIPVPPLDGSHFLKHAVRMKDETYAKLSSYGFIILLVLINLPAFRQTFGTAIFFCSGFFIDLQASIRELVA</sequence>
<evidence type="ECO:0000256" key="12">
    <source>
        <dbReference type="ARBA" id="ARBA00023136"/>
    </source>
</evidence>
<dbReference type="GO" id="GO:0046872">
    <property type="term" value="F:metal ion binding"/>
    <property type="evidence" value="ECO:0007669"/>
    <property type="project" value="UniProtKB-KW"/>
</dbReference>
<comment type="subcellular location">
    <subcellularLocation>
        <location evidence="2">Cell membrane</location>
        <topology evidence="2">Multi-pass membrane protein</topology>
    </subcellularLocation>
</comment>